<evidence type="ECO:0000313" key="1">
    <source>
        <dbReference type="EMBL" id="WBP90669.1"/>
    </source>
</evidence>
<dbReference type="EMBL" id="CP115450">
    <property type="protein sequence ID" value="WBP90669.1"/>
    <property type="molecule type" value="Genomic_DNA"/>
</dbReference>
<evidence type="ECO:0000313" key="2">
    <source>
        <dbReference type="Proteomes" id="UP001212821"/>
    </source>
</evidence>
<name>A0ABY7QEJ9_9ACTN</name>
<protein>
    <submittedName>
        <fullName evidence="1">Uncharacterized protein</fullName>
    </submittedName>
</protein>
<proteinExistence type="predicted"/>
<dbReference type="RefSeq" id="WP_270149603.1">
    <property type="nucleotide sequence ID" value="NZ_CP115450.1"/>
</dbReference>
<reference evidence="2" key="1">
    <citation type="submission" date="2022-12" db="EMBL/GenBank/DDBJ databases">
        <authorList>
            <person name="Mo P."/>
        </authorList>
    </citation>
    <scope>NUCLEOTIDE SEQUENCE [LARGE SCALE GENOMIC DNA]</scope>
    <source>
        <strain evidence="2">HUAS 3-15</strain>
    </source>
</reference>
<organism evidence="1 2">
    <name type="scientific">Kitasatospora cathayae</name>
    <dbReference type="NCBI Taxonomy" id="3004092"/>
    <lineage>
        <taxon>Bacteria</taxon>
        <taxon>Bacillati</taxon>
        <taxon>Actinomycetota</taxon>
        <taxon>Actinomycetes</taxon>
        <taxon>Kitasatosporales</taxon>
        <taxon>Streptomycetaceae</taxon>
        <taxon>Kitasatospora</taxon>
    </lineage>
</organism>
<gene>
    <name evidence="1" type="ORF">O1G21_35580</name>
</gene>
<keyword evidence="2" id="KW-1185">Reference proteome</keyword>
<dbReference type="Proteomes" id="UP001212821">
    <property type="component" value="Chromosome"/>
</dbReference>
<accession>A0ABY7QEJ9</accession>
<sequence length="71" mass="7427">MPIGKGVEPVDTDFARRCAAAGRALDPYVGHFIERISLTAGRTEDSLDVALHAGPSRPQALTAVYTTSASA</sequence>